<evidence type="ECO:0000256" key="10">
    <source>
        <dbReference type="ARBA" id="ARBA00023167"/>
    </source>
</evidence>
<dbReference type="Pfam" id="PF01717">
    <property type="entry name" value="Meth_synt_2"/>
    <property type="match status" value="1"/>
</dbReference>
<feature type="binding site" evidence="11">
    <location>
        <position position="630"/>
    </location>
    <ligand>
        <name>L-homocysteine</name>
        <dbReference type="ChEBI" id="CHEBI:58199"/>
    </ligand>
</feature>
<dbReference type="InterPro" id="IPR038071">
    <property type="entry name" value="UROD/MetE-like_sf"/>
</dbReference>
<feature type="binding site" evidence="11">
    <location>
        <position position="630"/>
    </location>
    <ligand>
        <name>L-methionine</name>
        <dbReference type="ChEBI" id="CHEBI:57844"/>
    </ligand>
</feature>
<dbReference type="HAMAP" id="MF_00172">
    <property type="entry name" value="Meth_synth"/>
    <property type="match status" value="1"/>
</dbReference>
<comment type="cofactor">
    <cofactor evidence="12">
        <name>Zn(2+)</name>
        <dbReference type="ChEBI" id="CHEBI:29105"/>
    </cofactor>
    <text evidence="12">Binds 2 Zn(2+) ions per subunit.</text>
</comment>
<keyword evidence="8 12" id="KW-0479">Metal-binding</keyword>
<dbReference type="NCBIfam" id="TIGR01371">
    <property type="entry name" value="met_syn_B12ind"/>
    <property type="match status" value="1"/>
</dbReference>
<comment type="similarity">
    <text evidence="3">Belongs to the vitamin-B12 independent methionine synthase family.</text>
</comment>
<keyword evidence="10" id="KW-0486">Methionine biosynthesis</keyword>
<feature type="binding site" evidence="11">
    <location>
        <begin position="546"/>
        <end position="547"/>
    </location>
    <ligand>
        <name>5-methyltetrahydropteroyltri-L-glutamate</name>
        <dbReference type="ChEBI" id="CHEBI:58207"/>
    </ligand>
</feature>
<feature type="binding site" evidence="12">
    <location>
        <position position="672"/>
    </location>
    <ligand>
        <name>Zn(2+)</name>
        <dbReference type="ChEBI" id="CHEBI:29105"/>
        <label>1</label>
        <note>catalytic</note>
    </ligand>
</feature>
<feature type="binding site" evidence="12">
    <location>
        <position position="696"/>
    </location>
    <ligand>
        <name>Zn(2+)</name>
        <dbReference type="ChEBI" id="CHEBI:29105"/>
        <label>1</label>
        <note>catalytic</note>
    </ligand>
</feature>
<evidence type="ECO:0000259" key="14">
    <source>
        <dbReference type="Pfam" id="PF01717"/>
    </source>
</evidence>
<sequence length="795" mass="88956">MATLQSSIIGFPRIGAQRELKKLIEGFWAGKQTEADLLHGAQALRAKHWQLQRDRGIDQIPVGDFSLYDTVLDTAYLFNAVPQRYQTIPRGLAQYFAMGRGLQGAHPTTGDKVDVPAMEMKKWFDTNYHFIVPEVATDQTFTLSDDPAIVAHLREAQALGIAAKPVVLGPVSFLLLSKVTGTGGATAVSSTAEFDCLSLLPRLLPEYVKLLALLAEAGATNVQIDEPFLGMDFTVGMAEAYRTAYDYLAVDLPASLRLILTTYFERVNNCLDLIKRLPVHGLHIDLVRSPDQIKAALDAVPADWILSLGVINGRNIWKTDLNSALDVVRKVVAQRGPERTWVATSCSLLHSPFSLEFETTLDPEIKDWLAFATEKLDELRVLAVAGASADNAGLDPQVAAVLEANRQSQAARRSSNRVVNPLVQDRLAVVTPDMCRRATPFNDRYPQQRAAQRLPLFPTTTIGSFPQTKEVRQARLKFKRGDLTAEAYDDFLRRETERCVRLQEDIGLDVLVHGEFERNDMVEYFGEKLRGYVFTANGWVSSYGTRCVKPPIIYGDVDRPNPMTVDWSLYAQSLTPKPMKGMLTGPVTCLQWSFVRDDQARSVTASQLALAIRDEVNDLEKAGIRTIQIDEPAIREGLPLRRSDWDDYLEWAVDAFLLSSSSVQDITQIHTHMCYSDFNDIFPAIQRMDADVITIENSRSDLKLLRAFDRYGYHNASGPGLYDIHSPRVPSVQEMNERLAALLEYLPYQLIWLNPDCGLKTRGWPEVESSLRNLTATAAEFRRRYADKVTDAGSQ</sequence>
<evidence type="ECO:0000256" key="8">
    <source>
        <dbReference type="ARBA" id="ARBA00022723"/>
    </source>
</evidence>
<evidence type="ECO:0000256" key="11">
    <source>
        <dbReference type="PIRSR" id="PIRSR000382-1"/>
    </source>
</evidence>
<dbReference type="GO" id="GO:0009086">
    <property type="term" value="P:methionine biosynthetic process"/>
    <property type="evidence" value="ECO:0007669"/>
    <property type="project" value="UniProtKB-KW"/>
</dbReference>
<feature type="domain" description="Cobalamin-independent methionine synthase MetE C-terminal/archaeal" evidence="14">
    <location>
        <begin position="457"/>
        <end position="779"/>
    </location>
</feature>
<keyword evidence="7 16" id="KW-0808">Transferase</keyword>
<dbReference type="CDD" id="cd03311">
    <property type="entry name" value="CIMS_C_terminal_like"/>
    <property type="match status" value="1"/>
</dbReference>
<dbReference type="SUPFAM" id="SSF51726">
    <property type="entry name" value="UROD/MetE-like"/>
    <property type="match status" value="2"/>
</dbReference>
<feature type="binding site" evidence="11">
    <location>
        <position position="592"/>
    </location>
    <ligand>
        <name>5-methyltetrahydropteroyltri-L-glutamate</name>
        <dbReference type="ChEBI" id="CHEBI:58207"/>
    </ligand>
</feature>
<evidence type="ECO:0000313" key="17">
    <source>
        <dbReference type="Proteomes" id="UP001150569"/>
    </source>
</evidence>
<comment type="caution">
    <text evidence="16">The sequence shown here is derived from an EMBL/GenBank/DDBJ whole genome shotgun (WGS) entry which is preliminary data.</text>
</comment>
<evidence type="ECO:0000259" key="15">
    <source>
        <dbReference type="Pfam" id="PF08267"/>
    </source>
</evidence>
<keyword evidence="6" id="KW-0028">Amino-acid biosynthesis</keyword>
<dbReference type="InterPro" id="IPR002629">
    <property type="entry name" value="Met_Synth_C/arc"/>
</dbReference>
<dbReference type="GO" id="GO:0003871">
    <property type="term" value="F:5-methyltetrahydropteroyltriglutamate-homocysteine S-methyltransferase activity"/>
    <property type="evidence" value="ECO:0007669"/>
    <property type="project" value="UniProtKB-EC"/>
</dbReference>
<evidence type="ECO:0000313" key="16">
    <source>
        <dbReference type="EMBL" id="KAJ1912741.1"/>
    </source>
</evidence>
<name>A0A9W7ZVX8_9FUNG</name>
<dbReference type="EC" id="2.1.1.14" evidence="4"/>
<feature type="domain" description="Cobalamin-independent methionine synthase MetE N-terminal" evidence="15">
    <location>
        <begin position="6"/>
        <end position="333"/>
    </location>
</feature>
<feature type="binding site" evidence="11">
    <location>
        <begin position="462"/>
        <end position="464"/>
    </location>
    <ligand>
        <name>L-methionine</name>
        <dbReference type="ChEBI" id="CHEBI:57844"/>
    </ligand>
</feature>
<feature type="binding site" evidence="12">
    <location>
        <position position="757"/>
    </location>
    <ligand>
        <name>Zn(2+)</name>
        <dbReference type="ChEBI" id="CHEBI:29105"/>
        <label>1</label>
        <note>catalytic</note>
    </ligand>
</feature>
<evidence type="ECO:0000256" key="6">
    <source>
        <dbReference type="ARBA" id="ARBA00022605"/>
    </source>
</evidence>
<evidence type="ECO:0000256" key="1">
    <source>
        <dbReference type="ARBA" id="ARBA00002777"/>
    </source>
</evidence>
<comment type="pathway">
    <text evidence="2">Amino-acid biosynthesis; L-methionine biosynthesis via de novo pathway; L-methionine from L-homocysteine (MetE route): step 1/1.</text>
</comment>
<evidence type="ECO:0000256" key="9">
    <source>
        <dbReference type="ARBA" id="ARBA00022833"/>
    </source>
</evidence>
<dbReference type="GO" id="GO:0032259">
    <property type="term" value="P:methylation"/>
    <property type="evidence" value="ECO:0007669"/>
    <property type="project" value="UniProtKB-KW"/>
</dbReference>
<dbReference type="AlphaFoldDB" id="A0A9W7ZVX8"/>
<proteinExistence type="inferred from homology"/>
<feature type="binding site" evidence="11">
    <location>
        <position position="21"/>
    </location>
    <ligand>
        <name>5-methyltetrahydropteroyltri-L-glutamate</name>
        <dbReference type="ChEBI" id="CHEBI:58207"/>
    </ligand>
</feature>
<dbReference type="InterPro" id="IPR006276">
    <property type="entry name" value="Cobalamin-indep_Met_synthase"/>
</dbReference>
<keyword evidence="5 16" id="KW-0489">Methyltransferase</keyword>
<evidence type="ECO:0000256" key="4">
    <source>
        <dbReference type="ARBA" id="ARBA00012034"/>
    </source>
</evidence>
<dbReference type="GO" id="GO:0008270">
    <property type="term" value="F:zinc ion binding"/>
    <property type="evidence" value="ECO:0007669"/>
    <property type="project" value="InterPro"/>
</dbReference>
<keyword evidence="9 12" id="KW-0862">Zinc</keyword>
<dbReference type="CDD" id="cd03312">
    <property type="entry name" value="CIMS_N_terminal_like"/>
    <property type="match status" value="1"/>
</dbReference>
<dbReference type="PANTHER" id="PTHR30519">
    <property type="entry name" value="5-METHYLTETRAHYDROPTEROYLTRIGLUTAMATE--HOMOCYSTEINE METHYLTRANSFERASE"/>
    <property type="match status" value="1"/>
</dbReference>
<protein>
    <recommendedName>
        <fullName evidence="4">5-methyltetrahydropteroyltriglutamate--homocysteine S-methyltransferase</fullName>
        <ecNumber evidence="4">2.1.1.14</ecNumber>
    </recommendedName>
</protein>
<feature type="binding site" evidence="11">
    <location>
        <begin position="462"/>
        <end position="464"/>
    </location>
    <ligand>
        <name>L-homocysteine</name>
        <dbReference type="ChEBI" id="CHEBI:58199"/>
    </ligand>
</feature>
<dbReference type="Gene3D" id="3.20.20.210">
    <property type="match status" value="2"/>
</dbReference>
<evidence type="ECO:0000256" key="12">
    <source>
        <dbReference type="PIRSR" id="PIRSR000382-2"/>
    </source>
</evidence>
<evidence type="ECO:0000256" key="3">
    <source>
        <dbReference type="ARBA" id="ARBA00009553"/>
    </source>
</evidence>
<evidence type="ECO:0000256" key="5">
    <source>
        <dbReference type="ARBA" id="ARBA00022603"/>
    </source>
</evidence>
<keyword evidence="17" id="KW-1185">Reference proteome</keyword>
<evidence type="ECO:0000256" key="7">
    <source>
        <dbReference type="ARBA" id="ARBA00022679"/>
    </source>
</evidence>
<evidence type="ECO:0000256" key="13">
    <source>
        <dbReference type="PIRSR" id="PIRSR000382-3"/>
    </source>
</evidence>
<comment type="function">
    <text evidence="1">Catalyzes the transfer of a methyl group from 5-methyltetrahydrofolate to homocysteine resulting in methionine formation.</text>
</comment>
<organism evidence="16 17">
    <name type="scientific">Tieghemiomyces parasiticus</name>
    <dbReference type="NCBI Taxonomy" id="78921"/>
    <lineage>
        <taxon>Eukaryota</taxon>
        <taxon>Fungi</taxon>
        <taxon>Fungi incertae sedis</taxon>
        <taxon>Zoopagomycota</taxon>
        <taxon>Kickxellomycotina</taxon>
        <taxon>Dimargaritomycetes</taxon>
        <taxon>Dimargaritales</taxon>
        <taxon>Dimargaritaceae</taxon>
        <taxon>Tieghemiomyces</taxon>
    </lineage>
</organism>
<gene>
    <name evidence="16" type="primary">MET6_2</name>
    <name evidence="16" type="ORF">IWQ60_009527</name>
</gene>
<dbReference type="InterPro" id="IPR013215">
    <property type="entry name" value="Cbl-indep_Met_Synth_N"/>
</dbReference>
<dbReference type="PIRSF" id="PIRSF000382">
    <property type="entry name" value="MeTrfase_B12_ind"/>
    <property type="match status" value="1"/>
</dbReference>
<dbReference type="Pfam" id="PF08267">
    <property type="entry name" value="Meth_synt_1"/>
    <property type="match status" value="1"/>
</dbReference>
<dbReference type="OrthoDB" id="1053771at2759"/>
<reference evidence="16" key="1">
    <citation type="submission" date="2022-07" db="EMBL/GenBank/DDBJ databases">
        <title>Phylogenomic reconstructions and comparative analyses of Kickxellomycotina fungi.</title>
        <authorList>
            <person name="Reynolds N.K."/>
            <person name="Stajich J.E."/>
            <person name="Barry K."/>
            <person name="Grigoriev I.V."/>
            <person name="Crous P."/>
            <person name="Smith M.E."/>
        </authorList>
    </citation>
    <scope>NUCLEOTIDE SEQUENCE</scope>
    <source>
        <strain evidence="16">RSA 861</strain>
    </source>
</reference>
<feature type="binding site" evidence="12">
    <location>
        <position position="674"/>
    </location>
    <ligand>
        <name>Zn(2+)</name>
        <dbReference type="ChEBI" id="CHEBI:29105"/>
        <label>1</label>
        <note>catalytic</note>
    </ligand>
</feature>
<accession>A0A9W7ZVX8</accession>
<feature type="binding site" evidence="11">
    <location>
        <position position="515"/>
    </location>
    <ligand>
        <name>L-methionine</name>
        <dbReference type="ChEBI" id="CHEBI:57844"/>
    </ligand>
</feature>
<feature type="active site" description="Proton donor" evidence="13">
    <location>
        <position position="725"/>
    </location>
</feature>
<dbReference type="EMBL" id="JANBPT010000806">
    <property type="protein sequence ID" value="KAJ1912741.1"/>
    <property type="molecule type" value="Genomic_DNA"/>
</dbReference>
<dbReference type="NCBIfam" id="NF003556">
    <property type="entry name" value="PRK05222.1"/>
    <property type="match status" value="1"/>
</dbReference>
<feature type="binding site" evidence="11">
    <location>
        <position position="127"/>
    </location>
    <ligand>
        <name>5-methyltetrahydropteroyltri-L-glutamate</name>
        <dbReference type="ChEBI" id="CHEBI:58207"/>
    </ligand>
</feature>
<evidence type="ECO:0000256" key="2">
    <source>
        <dbReference type="ARBA" id="ARBA00004681"/>
    </source>
</evidence>
<dbReference type="Proteomes" id="UP001150569">
    <property type="component" value="Unassembled WGS sequence"/>
</dbReference>